<dbReference type="Proteomes" id="UP001265259">
    <property type="component" value="Unassembled WGS sequence"/>
</dbReference>
<protein>
    <submittedName>
        <fullName evidence="2">Phosphotransferase</fullName>
    </submittedName>
</protein>
<comment type="caution">
    <text evidence="2">The sequence shown here is derived from an EMBL/GenBank/DDBJ whole genome shotgun (WGS) entry which is preliminary data.</text>
</comment>
<reference evidence="2 3" key="1">
    <citation type="submission" date="2023-09" db="EMBL/GenBank/DDBJ databases">
        <authorList>
            <person name="Rey-Velasco X."/>
        </authorList>
    </citation>
    <scope>NUCLEOTIDE SEQUENCE [LARGE SCALE GENOMIC DNA]</scope>
    <source>
        <strain evidence="2 3">F158</strain>
    </source>
</reference>
<proteinExistence type="predicted"/>
<dbReference type="InterPro" id="IPR011009">
    <property type="entry name" value="Kinase-like_dom_sf"/>
</dbReference>
<dbReference type="InterPro" id="IPR002575">
    <property type="entry name" value="Aminoglycoside_PTrfase"/>
</dbReference>
<name>A0ABU3DFZ8_9RHOB</name>
<dbReference type="SUPFAM" id="SSF56112">
    <property type="entry name" value="Protein kinase-like (PK-like)"/>
    <property type="match status" value="1"/>
</dbReference>
<sequence>MAKLSFLDKLEMMARGQARLAALSRTIPELSGLVIGDSLQAKPGRVVISARLNGAPVIAKFVDGPGGADEVKRMEAALARRLPRMQSGPFRVPRPVHFAPDEGLAVIERVPGRRLQDLLAEADESARRVLLSRAAGWLGAYAAGSEKEVTFGVRFWAKNRAEAAATGRDAATRAVTGAIADRLAEQVPVLSDRIIRQALIHGDFTPLNMLMDETAVWGVDLSLVTHWPVVRDVATMLVFTSTAHPVPRPLWGVDPVALDALLSTGLLDEHPPGLLRFWTGVKLSMDLLSLSNSARRRGAALDMAEHWLADRSDFREGP</sequence>
<organism evidence="2 3">
    <name type="scientific">Tropicimonas omnivorans</name>
    <dbReference type="NCBI Taxonomy" id="3075590"/>
    <lineage>
        <taxon>Bacteria</taxon>
        <taxon>Pseudomonadati</taxon>
        <taxon>Pseudomonadota</taxon>
        <taxon>Alphaproteobacteria</taxon>
        <taxon>Rhodobacterales</taxon>
        <taxon>Roseobacteraceae</taxon>
        <taxon>Tropicimonas</taxon>
    </lineage>
</organism>
<dbReference type="EMBL" id="JAVRHL010000002">
    <property type="protein sequence ID" value="MDT0682636.1"/>
    <property type="molecule type" value="Genomic_DNA"/>
</dbReference>
<dbReference type="Pfam" id="PF01636">
    <property type="entry name" value="APH"/>
    <property type="match status" value="1"/>
</dbReference>
<evidence type="ECO:0000313" key="3">
    <source>
        <dbReference type="Proteomes" id="UP001265259"/>
    </source>
</evidence>
<keyword evidence="3" id="KW-1185">Reference proteome</keyword>
<evidence type="ECO:0000313" key="2">
    <source>
        <dbReference type="EMBL" id="MDT0682636.1"/>
    </source>
</evidence>
<accession>A0ABU3DFZ8</accession>
<dbReference type="RefSeq" id="WP_311690384.1">
    <property type="nucleotide sequence ID" value="NZ_JAVRHL010000002.1"/>
</dbReference>
<feature type="domain" description="Aminoglycoside phosphotransferase" evidence="1">
    <location>
        <begin position="57"/>
        <end position="245"/>
    </location>
</feature>
<evidence type="ECO:0000259" key="1">
    <source>
        <dbReference type="Pfam" id="PF01636"/>
    </source>
</evidence>
<gene>
    <name evidence="2" type="ORF">RM543_08060</name>
</gene>
<dbReference type="Gene3D" id="3.90.1200.10">
    <property type="match status" value="1"/>
</dbReference>